<dbReference type="InParanoid" id="E4ZSH0"/>
<dbReference type="Proteomes" id="UP000002668">
    <property type="component" value="Genome"/>
</dbReference>
<feature type="transmembrane region" description="Helical" evidence="5">
    <location>
        <begin position="149"/>
        <end position="173"/>
    </location>
</feature>
<protein>
    <recommendedName>
        <fullName evidence="6">MARVEL domain-containing protein</fullName>
    </recommendedName>
</protein>
<feature type="transmembrane region" description="Helical" evidence="5">
    <location>
        <begin position="118"/>
        <end position="137"/>
    </location>
</feature>
<dbReference type="VEuPathDB" id="FungiDB:LEMA_P121140.1"/>
<comment type="subcellular location">
    <subcellularLocation>
        <location evidence="1">Membrane</location>
        <topology evidence="1">Multi-pass membrane protein</topology>
    </subcellularLocation>
</comment>
<feature type="domain" description="MARVEL" evidence="6">
    <location>
        <begin position="86"/>
        <end position="223"/>
    </location>
</feature>
<accession>E4ZSH0</accession>
<dbReference type="GO" id="GO:0032126">
    <property type="term" value="C:eisosome"/>
    <property type="evidence" value="ECO:0007669"/>
    <property type="project" value="TreeGrafter"/>
</dbReference>
<evidence type="ECO:0000256" key="3">
    <source>
        <dbReference type="ARBA" id="ARBA00022989"/>
    </source>
</evidence>
<keyword evidence="4 5" id="KW-0472">Membrane</keyword>
<evidence type="ECO:0000259" key="6">
    <source>
        <dbReference type="Pfam" id="PF01284"/>
    </source>
</evidence>
<dbReference type="GeneID" id="13290915"/>
<evidence type="ECO:0000256" key="2">
    <source>
        <dbReference type="ARBA" id="ARBA00022692"/>
    </source>
</evidence>
<sequence>MTMQPTTRTVPYFSPPPALISSLDLLTTYIPPALPSRSSVPISRLPHLTDPSYLFQTSAGSSIASSGHTPHPYTPTTAEMVSRALSTGLRAWQLFCAILVTAFMGNNIARAGSGVHSIVNYSLFVGVWWLFTLLYFLPTSFIEKFSIPIVDIAMDGLSVLFGFCAAIALPAYLGAHSCSNSNYTRSNKITNSSANSGQNCRQAQATCAFLWFGWVAFVITLALNLMAGRGANLRGGIRRGGPSMSQV</sequence>
<dbReference type="InterPro" id="IPR052649">
    <property type="entry name" value="NCE102-like"/>
</dbReference>
<dbReference type="PANTHER" id="PTHR28165">
    <property type="entry name" value="NON-CLASSICAL EXPORT PROTEIN 2-RELATED"/>
    <property type="match status" value="1"/>
</dbReference>
<evidence type="ECO:0000256" key="4">
    <source>
        <dbReference type="ARBA" id="ARBA00023136"/>
    </source>
</evidence>
<dbReference type="HOGENOM" id="CLU_098356_0_0_1"/>
<evidence type="ECO:0000313" key="7">
    <source>
        <dbReference type="EMBL" id="CBX94350.1"/>
    </source>
</evidence>
<dbReference type="InterPro" id="IPR008253">
    <property type="entry name" value="Marvel"/>
</dbReference>
<dbReference type="PANTHER" id="PTHR28165:SF1">
    <property type="entry name" value="NON-CLASSICAL EXPORT PROTEIN 2-RELATED"/>
    <property type="match status" value="1"/>
</dbReference>
<dbReference type="EMBL" id="FP929122">
    <property type="protein sequence ID" value="CBX94350.1"/>
    <property type="molecule type" value="Genomic_DNA"/>
</dbReference>
<dbReference type="GO" id="GO:0070941">
    <property type="term" value="P:eisosome assembly"/>
    <property type="evidence" value="ECO:0007669"/>
    <property type="project" value="TreeGrafter"/>
</dbReference>
<dbReference type="Pfam" id="PF01284">
    <property type="entry name" value="MARVEL"/>
    <property type="match status" value="1"/>
</dbReference>
<evidence type="ECO:0000313" key="8">
    <source>
        <dbReference type="Proteomes" id="UP000002668"/>
    </source>
</evidence>
<dbReference type="FunCoup" id="E4ZSH0">
    <property type="interactions" value="72"/>
</dbReference>
<dbReference type="AlphaFoldDB" id="E4ZSH0"/>
<keyword evidence="3 5" id="KW-1133">Transmembrane helix</keyword>
<proteinExistence type="predicted"/>
<feature type="transmembrane region" description="Helical" evidence="5">
    <location>
        <begin position="208"/>
        <end position="228"/>
    </location>
</feature>
<evidence type="ECO:0000256" key="1">
    <source>
        <dbReference type="ARBA" id="ARBA00004141"/>
    </source>
</evidence>
<name>E4ZSH0_LEPMJ</name>
<keyword evidence="8" id="KW-1185">Reference proteome</keyword>
<keyword evidence="2 5" id="KW-0812">Transmembrane</keyword>
<reference evidence="8" key="1">
    <citation type="journal article" date="2011" name="Nat. Commun.">
        <title>Effector diversification within compartments of the Leptosphaeria maculans genome affected by Repeat-Induced Point mutations.</title>
        <authorList>
            <person name="Rouxel T."/>
            <person name="Grandaubert J."/>
            <person name="Hane J.K."/>
            <person name="Hoede C."/>
            <person name="van de Wouw A.P."/>
            <person name="Couloux A."/>
            <person name="Dominguez V."/>
            <person name="Anthouard V."/>
            <person name="Bally P."/>
            <person name="Bourras S."/>
            <person name="Cozijnsen A.J."/>
            <person name="Ciuffetti L.M."/>
            <person name="Degrave A."/>
            <person name="Dilmaghani A."/>
            <person name="Duret L."/>
            <person name="Fudal I."/>
            <person name="Goodwin S.B."/>
            <person name="Gout L."/>
            <person name="Glaser N."/>
            <person name="Linglin J."/>
            <person name="Kema G.H.J."/>
            <person name="Lapalu N."/>
            <person name="Lawrence C.B."/>
            <person name="May K."/>
            <person name="Meyer M."/>
            <person name="Ollivier B."/>
            <person name="Poulain J."/>
            <person name="Schoch C.L."/>
            <person name="Simon A."/>
            <person name="Spatafora J.W."/>
            <person name="Stachowiak A."/>
            <person name="Turgeon B.G."/>
            <person name="Tyler B.M."/>
            <person name="Vincent D."/>
            <person name="Weissenbach J."/>
            <person name="Amselem J."/>
            <person name="Quesneville H."/>
            <person name="Oliver R.P."/>
            <person name="Wincker P."/>
            <person name="Balesdent M.-H."/>
            <person name="Howlett B.J."/>
        </authorList>
    </citation>
    <scope>NUCLEOTIDE SEQUENCE [LARGE SCALE GENOMIC DNA]</scope>
    <source>
        <strain evidence="8">JN3 / isolate v23.1.3 / race Av1-4-5-6-7-8</strain>
    </source>
</reference>
<gene>
    <name evidence="7" type="ORF">LEMA_P121140.1</name>
</gene>
<dbReference type="eggNOG" id="ENOG502RZW2">
    <property type="taxonomic scope" value="Eukaryota"/>
</dbReference>
<organism evidence="8">
    <name type="scientific">Leptosphaeria maculans (strain JN3 / isolate v23.1.3 / race Av1-4-5-6-7-8)</name>
    <name type="common">Blackleg fungus</name>
    <name type="synonym">Phoma lingam</name>
    <dbReference type="NCBI Taxonomy" id="985895"/>
    <lineage>
        <taxon>Eukaryota</taxon>
        <taxon>Fungi</taxon>
        <taxon>Dikarya</taxon>
        <taxon>Ascomycota</taxon>
        <taxon>Pezizomycotina</taxon>
        <taxon>Dothideomycetes</taxon>
        <taxon>Pleosporomycetidae</taxon>
        <taxon>Pleosporales</taxon>
        <taxon>Pleosporineae</taxon>
        <taxon>Leptosphaeriaceae</taxon>
        <taxon>Plenodomus</taxon>
        <taxon>Plenodomus lingam/Leptosphaeria maculans species complex</taxon>
    </lineage>
</organism>
<dbReference type="GO" id="GO:0072659">
    <property type="term" value="P:protein localization to plasma membrane"/>
    <property type="evidence" value="ECO:0007669"/>
    <property type="project" value="TreeGrafter"/>
</dbReference>
<evidence type="ECO:0000256" key="5">
    <source>
        <dbReference type="SAM" id="Phobius"/>
    </source>
</evidence>
<dbReference type="OrthoDB" id="5423111at2759"/>
<dbReference type="GO" id="GO:0005886">
    <property type="term" value="C:plasma membrane"/>
    <property type="evidence" value="ECO:0007669"/>
    <property type="project" value="TreeGrafter"/>
</dbReference>